<comment type="caution">
    <text evidence="2">The sequence shown here is derived from an EMBL/GenBank/DDBJ whole genome shotgun (WGS) entry which is preliminary data.</text>
</comment>
<dbReference type="InterPro" id="IPR036259">
    <property type="entry name" value="MFS_trans_sf"/>
</dbReference>
<dbReference type="Gene3D" id="1.20.1250.20">
    <property type="entry name" value="MFS general substrate transporter like domains"/>
    <property type="match status" value="1"/>
</dbReference>
<evidence type="ECO:0000313" key="2">
    <source>
        <dbReference type="EMBL" id="KAG7291080.1"/>
    </source>
</evidence>
<evidence type="ECO:0000256" key="1">
    <source>
        <dbReference type="SAM" id="Phobius"/>
    </source>
</evidence>
<dbReference type="Proteomes" id="UP001197093">
    <property type="component" value="Unassembled WGS sequence"/>
</dbReference>
<name>A0AAD4F1N9_9PEZI</name>
<dbReference type="EMBL" id="JAHCVI010000001">
    <property type="protein sequence ID" value="KAG7291080.1"/>
    <property type="molecule type" value="Genomic_DNA"/>
</dbReference>
<organism evidence="2 3">
    <name type="scientific">Staphylotrichum longicolle</name>
    <dbReference type="NCBI Taxonomy" id="669026"/>
    <lineage>
        <taxon>Eukaryota</taxon>
        <taxon>Fungi</taxon>
        <taxon>Dikarya</taxon>
        <taxon>Ascomycota</taxon>
        <taxon>Pezizomycotina</taxon>
        <taxon>Sordariomycetes</taxon>
        <taxon>Sordariomycetidae</taxon>
        <taxon>Sordariales</taxon>
        <taxon>Chaetomiaceae</taxon>
        <taxon>Staphylotrichum</taxon>
    </lineage>
</organism>
<keyword evidence="3" id="KW-1185">Reference proteome</keyword>
<evidence type="ECO:0000313" key="3">
    <source>
        <dbReference type="Proteomes" id="UP001197093"/>
    </source>
</evidence>
<gene>
    <name evidence="2" type="ORF">NEMBOFW57_001090</name>
</gene>
<reference evidence="2" key="1">
    <citation type="submission" date="2023-02" db="EMBL/GenBank/DDBJ databases">
        <authorList>
            <person name="Palmer J.M."/>
        </authorList>
    </citation>
    <scope>NUCLEOTIDE SEQUENCE</scope>
    <source>
        <strain evidence="2">FW57</strain>
    </source>
</reference>
<feature type="transmembrane region" description="Helical" evidence="1">
    <location>
        <begin position="20"/>
        <end position="40"/>
    </location>
</feature>
<sequence length="79" mass="9065">MPSYTVPLMLSNQGHGWGTKIGVFYGSFTVLFLVIMFFFFPEAKDRTYGELDERFERGIPAWLFASTKTAHQSQLESHV</sequence>
<keyword evidence="1" id="KW-0812">Transmembrane</keyword>
<keyword evidence="1" id="KW-1133">Transmembrane helix</keyword>
<proteinExistence type="predicted"/>
<accession>A0AAD4F1N9</accession>
<dbReference type="AlphaFoldDB" id="A0AAD4F1N9"/>
<protein>
    <submittedName>
        <fullName evidence="2">Uncharacterized protein</fullName>
    </submittedName>
</protein>
<keyword evidence="1" id="KW-0472">Membrane</keyword>